<dbReference type="Proteomes" id="UP000814128">
    <property type="component" value="Unassembled WGS sequence"/>
</dbReference>
<keyword evidence="2" id="KW-1185">Reference proteome</keyword>
<reference evidence="1" key="2">
    <citation type="journal article" date="2022" name="New Phytol.">
        <title>Evolutionary transition to the ectomycorrhizal habit in the genomes of a hyperdiverse lineage of mushroom-forming fungi.</title>
        <authorList>
            <person name="Looney B."/>
            <person name="Miyauchi S."/>
            <person name="Morin E."/>
            <person name="Drula E."/>
            <person name="Courty P.E."/>
            <person name="Kohler A."/>
            <person name="Kuo A."/>
            <person name="LaButti K."/>
            <person name="Pangilinan J."/>
            <person name="Lipzen A."/>
            <person name="Riley R."/>
            <person name="Andreopoulos W."/>
            <person name="He G."/>
            <person name="Johnson J."/>
            <person name="Nolan M."/>
            <person name="Tritt A."/>
            <person name="Barry K.W."/>
            <person name="Grigoriev I.V."/>
            <person name="Nagy L.G."/>
            <person name="Hibbett D."/>
            <person name="Henrissat B."/>
            <person name="Matheny P.B."/>
            <person name="Labbe J."/>
            <person name="Martin F.M."/>
        </authorList>
    </citation>
    <scope>NUCLEOTIDE SEQUENCE</scope>
    <source>
        <strain evidence="1">EC-137</strain>
    </source>
</reference>
<comment type="caution">
    <text evidence="1">The sequence shown here is derived from an EMBL/GenBank/DDBJ whole genome shotgun (WGS) entry which is preliminary data.</text>
</comment>
<evidence type="ECO:0000313" key="2">
    <source>
        <dbReference type="Proteomes" id="UP000814128"/>
    </source>
</evidence>
<gene>
    <name evidence="1" type="ORF">K488DRAFT_51023</name>
</gene>
<evidence type="ECO:0000313" key="1">
    <source>
        <dbReference type="EMBL" id="KAI0031924.1"/>
    </source>
</evidence>
<sequence>MQAQMPSSVVNPQRVDTLPQQGSTQPDDGQAVHAQQQPVEEQGQPSFKEQVIGYAQKTRGAVLRKSELKQHGEQVLEGRADAREPPPKH</sequence>
<reference evidence="1" key="1">
    <citation type="submission" date="2021-02" db="EMBL/GenBank/DDBJ databases">
        <authorList>
            <consortium name="DOE Joint Genome Institute"/>
            <person name="Ahrendt S."/>
            <person name="Looney B.P."/>
            <person name="Miyauchi S."/>
            <person name="Morin E."/>
            <person name="Drula E."/>
            <person name="Courty P.E."/>
            <person name="Chicoki N."/>
            <person name="Fauchery L."/>
            <person name="Kohler A."/>
            <person name="Kuo A."/>
            <person name="Labutti K."/>
            <person name="Pangilinan J."/>
            <person name="Lipzen A."/>
            <person name="Riley R."/>
            <person name="Andreopoulos W."/>
            <person name="He G."/>
            <person name="Johnson J."/>
            <person name="Barry K.W."/>
            <person name="Grigoriev I.V."/>
            <person name="Nagy L."/>
            <person name="Hibbett D."/>
            <person name="Henrissat B."/>
            <person name="Matheny P.B."/>
            <person name="Labbe J."/>
            <person name="Martin F."/>
        </authorList>
    </citation>
    <scope>NUCLEOTIDE SEQUENCE</scope>
    <source>
        <strain evidence="1">EC-137</strain>
    </source>
</reference>
<proteinExistence type="predicted"/>
<name>A0ACB8QJA5_9AGAM</name>
<organism evidence="1 2">
    <name type="scientific">Vararia minispora EC-137</name>
    <dbReference type="NCBI Taxonomy" id="1314806"/>
    <lineage>
        <taxon>Eukaryota</taxon>
        <taxon>Fungi</taxon>
        <taxon>Dikarya</taxon>
        <taxon>Basidiomycota</taxon>
        <taxon>Agaricomycotina</taxon>
        <taxon>Agaricomycetes</taxon>
        <taxon>Russulales</taxon>
        <taxon>Lachnocladiaceae</taxon>
        <taxon>Vararia</taxon>
    </lineage>
</organism>
<accession>A0ACB8QJA5</accession>
<protein>
    <submittedName>
        <fullName evidence="1">Uncharacterized protein</fullName>
    </submittedName>
</protein>
<dbReference type="EMBL" id="MU273563">
    <property type="protein sequence ID" value="KAI0031924.1"/>
    <property type="molecule type" value="Genomic_DNA"/>
</dbReference>